<evidence type="ECO:0000256" key="1">
    <source>
        <dbReference type="SAM" id="SignalP"/>
    </source>
</evidence>
<evidence type="ECO:0000313" key="2">
    <source>
        <dbReference type="Proteomes" id="UP000095287"/>
    </source>
</evidence>
<organism evidence="2 3">
    <name type="scientific">Steinernema glaseri</name>
    <dbReference type="NCBI Taxonomy" id="37863"/>
    <lineage>
        <taxon>Eukaryota</taxon>
        <taxon>Metazoa</taxon>
        <taxon>Ecdysozoa</taxon>
        <taxon>Nematoda</taxon>
        <taxon>Chromadorea</taxon>
        <taxon>Rhabditida</taxon>
        <taxon>Tylenchina</taxon>
        <taxon>Panagrolaimomorpha</taxon>
        <taxon>Strongyloidoidea</taxon>
        <taxon>Steinernematidae</taxon>
        <taxon>Steinernema</taxon>
    </lineage>
</organism>
<accession>A0A1I7YLX3</accession>
<keyword evidence="1" id="KW-0732">Signal</keyword>
<evidence type="ECO:0000313" key="3">
    <source>
        <dbReference type="WBParaSite" id="L893_g17745.t1"/>
    </source>
</evidence>
<keyword evidence="2" id="KW-1185">Reference proteome</keyword>
<feature type="signal peptide" evidence="1">
    <location>
        <begin position="1"/>
        <end position="19"/>
    </location>
</feature>
<dbReference type="WBParaSite" id="L893_g17745.t1">
    <property type="protein sequence ID" value="L893_g17745.t1"/>
    <property type="gene ID" value="L893_g17745"/>
</dbReference>
<proteinExistence type="predicted"/>
<sequence length="89" mass="9829">MWTQLGLIFVLLHVTTVSSDILKNLLGEESAVEELVEDLLGEENPVEELVEDLLGEENPVEELVEDVLCKNIICAVGLDCVLGECRHDP</sequence>
<dbReference type="AlphaFoldDB" id="A0A1I7YLX3"/>
<feature type="chain" id="PRO_5009312314" evidence="1">
    <location>
        <begin position="20"/>
        <end position="89"/>
    </location>
</feature>
<dbReference type="Proteomes" id="UP000095287">
    <property type="component" value="Unplaced"/>
</dbReference>
<protein>
    <submittedName>
        <fullName evidence="3">Antimicrobial peptide</fullName>
    </submittedName>
</protein>
<name>A0A1I7YLX3_9BILA</name>
<reference evidence="3" key="1">
    <citation type="submission" date="2016-11" db="UniProtKB">
        <authorList>
            <consortium name="WormBaseParasite"/>
        </authorList>
    </citation>
    <scope>IDENTIFICATION</scope>
</reference>